<protein>
    <submittedName>
        <fullName evidence="2">Uncharacterized protein</fullName>
    </submittedName>
</protein>
<feature type="transmembrane region" description="Helical" evidence="1">
    <location>
        <begin position="36"/>
        <end position="53"/>
    </location>
</feature>
<feature type="transmembrane region" description="Helical" evidence="1">
    <location>
        <begin position="7"/>
        <end position="30"/>
    </location>
</feature>
<organism evidence="2 3">
    <name type="scientific">Oceanobacillus iheyensis (strain DSM 14371 / CIP 107618 / JCM 11309 / KCTC 3954 / HTE831)</name>
    <dbReference type="NCBI Taxonomy" id="221109"/>
    <lineage>
        <taxon>Bacteria</taxon>
        <taxon>Bacillati</taxon>
        <taxon>Bacillota</taxon>
        <taxon>Bacilli</taxon>
        <taxon>Bacillales</taxon>
        <taxon>Bacillaceae</taxon>
        <taxon>Oceanobacillus</taxon>
    </lineage>
</organism>
<evidence type="ECO:0000313" key="2">
    <source>
        <dbReference type="EMBL" id="BAC15315.1"/>
    </source>
</evidence>
<name>Q8EL72_OCEIH</name>
<reference evidence="2 3" key="2">
    <citation type="journal article" date="2002" name="Nucleic Acids Res.">
        <title>Genome sequence of Oceanobacillus iheyensis isolated from the Iheya Ridge and its unexpected adaptive capabilities to extreme environments.</title>
        <authorList>
            <person name="Takami H."/>
            <person name="Takaki Y."/>
            <person name="Uchiyama I."/>
        </authorList>
    </citation>
    <scope>NUCLEOTIDE SEQUENCE [LARGE SCALE GENOMIC DNA]</scope>
    <source>
        <strain evidence="3">DSM 14371 / CIP 107618 / JCM 11309 / KCTC 3954 / HTE831</strain>
    </source>
</reference>
<keyword evidence="1" id="KW-1133">Transmembrane helix</keyword>
<dbReference type="RefSeq" id="WP_011067756.1">
    <property type="nucleotide sequence ID" value="NC_004193.1"/>
</dbReference>
<reference evidence="2 3" key="1">
    <citation type="journal article" date="2001" name="FEMS Microbiol. Lett.">
        <title>Oceanobacillus iheyensis gen. nov., sp. nov., a deep-sea extremely halotolerant and alkaliphilic species isolated from a depth of 1050 m on the Iheya Ridge.</title>
        <authorList>
            <person name="Lu J."/>
            <person name="Nogi Y."/>
            <person name="Takami H."/>
        </authorList>
    </citation>
    <scope>NUCLEOTIDE SEQUENCE [LARGE SCALE GENOMIC DNA]</scope>
    <source>
        <strain evidence="3">DSM 14371 / CIP 107618 / JCM 11309 / KCTC 3954 / HTE831</strain>
    </source>
</reference>
<dbReference type="KEGG" id="oih:OB3359"/>
<dbReference type="Proteomes" id="UP000000822">
    <property type="component" value="Chromosome"/>
</dbReference>
<proteinExistence type="predicted"/>
<dbReference type="EMBL" id="BA000028">
    <property type="protein sequence ID" value="BAC15315.1"/>
    <property type="molecule type" value="Genomic_DNA"/>
</dbReference>
<evidence type="ECO:0000256" key="1">
    <source>
        <dbReference type="SAM" id="Phobius"/>
    </source>
</evidence>
<dbReference type="OrthoDB" id="9943556at2"/>
<evidence type="ECO:0000313" key="3">
    <source>
        <dbReference type="Proteomes" id="UP000000822"/>
    </source>
</evidence>
<sequence>MSKKQEPLIMLIIFLLIVGIAPIVSGPLLYFETNEPLYFIFPLIGIAGILLFISKIKKRKKLPNN</sequence>
<dbReference type="AlphaFoldDB" id="Q8EL72"/>
<keyword evidence="1" id="KW-0472">Membrane</keyword>
<gene>
    <name evidence="2" type="ordered locus">OB3359</name>
</gene>
<accession>Q8EL72</accession>
<keyword evidence="1" id="KW-0812">Transmembrane</keyword>
<keyword evidence="3" id="KW-1185">Reference proteome</keyword>
<dbReference type="eggNOG" id="ENOG50308XX">
    <property type="taxonomic scope" value="Bacteria"/>
</dbReference>
<dbReference type="HOGENOM" id="CLU_2845490_0_0_9"/>